<evidence type="ECO:0000256" key="3">
    <source>
        <dbReference type="ARBA" id="ARBA00022801"/>
    </source>
</evidence>
<dbReference type="Proteomes" id="UP000192708">
    <property type="component" value="Unassembled WGS sequence"/>
</dbReference>
<reference evidence="6 7" key="1">
    <citation type="submission" date="2017-04" db="EMBL/GenBank/DDBJ databases">
        <authorList>
            <person name="Afonso C.L."/>
            <person name="Miller P.J."/>
            <person name="Scott M.A."/>
            <person name="Spackman E."/>
            <person name="Goraichik I."/>
            <person name="Dimitrov K.M."/>
            <person name="Suarez D.L."/>
            <person name="Swayne D.E."/>
        </authorList>
    </citation>
    <scope>NUCLEOTIDE SEQUENCE [LARGE SCALE GENOMIC DNA]</scope>
    <source>
        <strain evidence="6 7">VK13</strain>
    </source>
</reference>
<dbReference type="GO" id="GO:0046872">
    <property type="term" value="F:metal ion binding"/>
    <property type="evidence" value="ECO:0007669"/>
    <property type="project" value="UniProtKB-KW"/>
</dbReference>
<evidence type="ECO:0000313" key="7">
    <source>
        <dbReference type="Proteomes" id="UP000192708"/>
    </source>
</evidence>
<dbReference type="GO" id="GO:0019213">
    <property type="term" value="F:deacetylase activity"/>
    <property type="evidence" value="ECO:0007669"/>
    <property type="project" value="TreeGrafter"/>
</dbReference>
<organism evidence="6 7">
    <name type="scientific">Polynucleobacter kasalickyi</name>
    <dbReference type="NCBI Taxonomy" id="1938817"/>
    <lineage>
        <taxon>Bacteria</taxon>
        <taxon>Pseudomonadati</taxon>
        <taxon>Pseudomonadota</taxon>
        <taxon>Betaproteobacteria</taxon>
        <taxon>Burkholderiales</taxon>
        <taxon>Burkholderiaceae</taxon>
        <taxon>Polynucleobacter</taxon>
    </lineage>
</organism>
<proteinExistence type="predicted"/>
<evidence type="ECO:0000256" key="5">
    <source>
        <dbReference type="ARBA" id="ARBA00023277"/>
    </source>
</evidence>
<dbReference type="PANTHER" id="PTHR31609:SF1">
    <property type="entry name" value="CARBOHYDRATE DEACETYLASE"/>
    <property type="match status" value="1"/>
</dbReference>
<keyword evidence="5" id="KW-0119">Carbohydrate metabolism</keyword>
<evidence type="ECO:0000256" key="2">
    <source>
        <dbReference type="ARBA" id="ARBA00022723"/>
    </source>
</evidence>
<name>A0A1W2BRU4_9BURK</name>
<dbReference type="GO" id="GO:0016787">
    <property type="term" value="F:hydrolase activity"/>
    <property type="evidence" value="ECO:0007669"/>
    <property type="project" value="UniProtKB-KW"/>
</dbReference>
<keyword evidence="7" id="KW-1185">Reference proteome</keyword>
<dbReference type="InterPro" id="IPR006879">
    <property type="entry name" value="YdjC-like"/>
</dbReference>
<comment type="cofactor">
    <cofactor evidence="1">
        <name>Mg(2+)</name>
        <dbReference type="ChEBI" id="CHEBI:18420"/>
    </cofactor>
</comment>
<evidence type="ECO:0000313" key="6">
    <source>
        <dbReference type="EMBL" id="SMC75466.1"/>
    </source>
</evidence>
<evidence type="ECO:0000256" key="1">
    <source>
        <dbReference type="ARBA" id="ARBA00001946"/>
    </source>
</evidence>
<accession>A0A1W2BRU4</accession>
<dbReference type="AlphaFoldDB" id="A0A1W2BRU4"/>
<keyword evidence="4" id="KW-0460">Magnesium</keyword>
<dbReference type="EMBL" id="FWXJ01000015">
    <property type="protein sequence ID" value="SMC75466.1"/>
    <property type="molecule type" value="Genomic_DNA"/>
</dbReference>
<evidence type="ECO:0000256" key="4">
    <source>
        <dbReference type="ARBA" id="ARBA00022842"/>
    </source>
</evidence>
<dbReference type="CDD" id="cd10807">
    <property type="entry name" value="YdjC_like_3"/>
    <property type="match status" value="1"/>
</dbReference>
<dbReference type="Gene3D" id="3.20.20.370">
    <property type="entry name" value="Glycoside hydrolase/deacetylase"/>
    <property type="match status" value="1"/>
</dbReference>
<gene>
    <name evidence="6" type="ORF">SAMN06296008_11516</name>
</gene>
<sequence length="270" mass="30170">MTIIQICADDFGQDPLINEAIFKLFEAKRLSATSVLIEGSHVTSCIQDIQKAHNNGLEVGLHFNLTLNFPNIEGQCIKPLFQWILLSQLGLINTNQVRQAFVSQLSRFEDLFGFMPDYIDGHQHVHQFSGIGQVLLDEVFNRYSKNELPWIRNTLLPSGATNIPQVTKCLILQLLGGKQFKKLLSMTNIPSNAGFLGVYGFNAPTEASYRALAQAWLKNSRSNTLIMCHPAVSSVVNDAIGHQRPIEFNYLSSDAFQEDLELFNISIGTN</sequence>
<dbReference type="PANTHER" id="PTHR31609">
    <property type="entry name" value="YDJC DEACETYLASE FAMILY MEMBER"/>
    <property type="match status" value="1"/>
</dbReference>
<dbReference type="Pfam" id="PF04794">
    <property type="entry name" value="YdjC"/>
    <property type="match status" value="1"/>
</dbReference>
<dbReference type="GO" id="GO:0005975">
    <property type="term" value="P:carbohydrate metabolic process"/>
    <property type="evidence" value="ECO:0007669"/>
    <property type="project" value="InterPro"/>
</dbReference>
<keyword evidence="3 6" id="KW-0378">Hydrolase</keyword>
<dbReference type="STRING" id="1938817.SAMN06296008_11516"/>
<dbReference type="OrthoDB" id="9774177at2"/>
<dbReference type="RefSeq" id="WP_084285306.1">
    <property type="nucleotide sequence ID" value="NZ_FWXJ01000015.1"/>
</dbReference>
<keyword evidence="2" id="KW-0479">Metal-binding</keyword>
<dbReference type="InterPro" id="IPR011330">
    <property type="entry name" value="Glyco_hydro/deAcase_b/a-brl"/>
</dbReference>
<protein>
    <submittedName>
        <fullName evidence="6">Predicted glycoside hydrolase or deacetylase ChbG, UPF0249 family</fullName>
    </submittedName>
</protein>
<dbReference type="SUPFAM" id="SSF88713">
    <property type="entry name" value="Glycoside hydrolase/deacetylase"/>
    <property type="match status" value="1"/>
</dbReference>